<evidence type="ECO:0000256" key="1">
    <source>
        <dbReference type="ARBA" id="ARBA00007664"/>
    </source>
</evidence>
<keyword evidence="2" id="KW-1015">Disulfide bond</keyword>
<feature type="domain" description="Peptidase S1" evidence="4">
    <location>
        <begin position="29"/>
        <end position="248"/>
    </location>
</feature>
<dbReference type="PANTHER" id="PTHR24276">
    <property type="entry name" value="POLYSERASE-RELATED"/>
    <property type="match status" value="1"/>
</dbReference>
<dbReference type="PRINTS" id="PR00722">
    <property type="entry name" value="CHYMOTRYPSIN"/>
</dbReference>
<evidence type="ECO:0000313" key="6">
    <source>
        <dbReference type="Proteomes" id="UP000565711"/>
    </source>
</evidence>
<reference evidence="5 6" key="1">
    <citation type="submission" date="2020-04" db="EMBL/GenBank/DDBJ databases">
        <title>MicrobeNet Type strains.</title>
        <authorList>
            <person name="Nicholson A.C."/>
        </authorList>
    </citation>
    <scope>NUCLEOTIDE SEQUENCE [LARGE SCALE GENOMIC DNA]</scope>
    <source>
        <strain evidence="5 6">JCM 12354</strain>
    </source>
</reference>
<dbReference type="GO" id="GO:0006508">
    <property type="term" value="P:proteolysis"/>
    <property type="evidence" value="ECO:0007669"/>
    <property type="project" value="UniProtKB-KW"/>
</dbReference>
<keyword evidence="6" id="KW-1185">Reference proteome</keyword>
<evidence type="ECO:0000313" key="5">
    <source>
        <dbReference type="EMBL" id="NKY50789.1"/>
    </source>
</evidence>
<proteinExistence type="inferred from homology"/>
<dbReference type="PROSITE" id="PS51257">
    <property type="entry name" value="PROKAR_LIPOPROTEIN"/>
    <property type="match status" value="1"/>
</dbReference>
<comment type="caution">
    <text evidence="5">The sequence shown here is derived from an EMBL/GenBank/DDBJ whole genome shotgun (WGS) entry which is preliminary data.</text>
</comment>
<protein>
    <submittedName>
        <fullName evidence="5">Serine protease</fullName>
    </submittedName>
</protein>
<dbReference type="Proteomes" id="UP000565711">
    <property type="component" value="Unassembled WGS sequence"/>
</dbReference>
<gene>
    <name evidence="5" type="ORF">HGA08_11255</name>
</gene>
<dbReference type="InterPro" id="IPR001314">
    <property type="entry name" value="Peptidase_S1A"/>
</dbReference>
<evidence type="ECO:0000259" key="4">
    <source>
        <dbReference type="PROSITE" id="PS50240"/>
    </source>
</evidence>
<dbReference type="SMART" id="SM00020">
    <property type="entry name" value="Tryp_SPc"/>
    <property type="match status" value="1"/>
</dbReference>
<sequence>MRLSARRTTVATAAALACLFGQTTVAQAVVGGAPAEAADYPWLAAIGTPAYATRPGGQFCAGVLIAPDRVLTAAHCGTLARILPGTAVTFGRTDAQSGGGVTVGVADVRVHPHFRVSLFDGDLSYHNDVAILVLSAPVHLPTVAVTEPHGDAGTILGWGATSSSDESNSVLRTATVPLVSDADCAAAYGPEFSPAEAVCAGSADADTATFDSGGPLLVDGRVAGITSWGKGAGEPGFPGVYARPVLDF</sequence>
<keyword evidence="5" id="KW-0378">Hydrolase</keyword>
<feature type="signal peptide" evidence="3">
    <location>
        <begin position="1"/>
        <end position="28"/>
    </location>
</feature>
<dbReference type="SUPFAM" id="SSF50494">
    <property type="entry name" value="Trypsin-like serine proteases"/>
    <property type="match status" value="1"/>
</dbReference>
<dbReference type="PROSITE" id="PS00134">
    <property type="entry name" value="TRYPSIN_HIS"/>
    <property type="match status" value="1"/>
</dbReference>
<evidence type="ECO:0000256" key="3">
    <source>
        <dbReference type="SAM" id="SignalP"/>
    </source>
</evidence>
<dbReference type="PROSITE" id="PS50240">
    <property type="entry name" value="TRYPSIN_DOM"/>
    <property type="match status" value="1"/>
</dbReference>
<dbReference type="GO" id="GO:0004252">
    <property type="term" value="F:serine-type endopeptidase activity"/>
    <property type="evidence" value="ECO:0007669"/>
    <property type="project" value="InterPro"/>
</dbReference>
<dbReference type="InterPro" id="IPR009003">
    <property type="entry name" value="Peptidase_S1_PA"/>
</dbReference>
<organism evidence="5 6">
    <name type="scientific">Nocardia vermiculata</name>
    <dbReference type="NCBI Taxonomy" id="257274"/>
    <lineage>
        <taxon>Bacteria</taxon>
        <taxon>Bacillati</taxon>
        <taxon>Actinomycetota</taxon>
        <taxon>Actinomycetes</taxon>
        <taxon>Mycobacteriales</taxon>
        <taxon>Nocardiaceae</taxon>
        <taxon>Nocardia</taxon>
    </lineage>
</organism>
<feature type="chain" id="PRO_5033005305" evidence="3">
    <location>
        <begin position="29"/>
        <end position="248"/>
    </location>
</feature>
<dbReference type="InterPro" id="IPR050430">
    <property type="entry name" value="Peptidase_S1"/>
</dbReference>
<dbReference type="AlphaFoldDB" id="A0A846Y2E8"/>
<accession>A0A846Y2E8</accession>
<name>A0A846Y2E8_9NOCA</name>
<dbReference type="EMBL" id="JAAXOP010000005">
    <property type="protein sequence ID" value="NKY50789.1"/>
    <property type="molecule type" value="Genomic_DNA"/>
</dbReference>
<dbReference type="PANTHER" id="PTHR24276:SF98">
    <property type="entry name" value="FI18310P1-RELATED"/>
    <property type="match status" value="1"/>
</dbReference>
<evidence type="ECO:0000256" key="2">
    <source>
        <dbReference type="ARBA" id="ARBA00023157"/>
    </source>
</evidence>
<dbReference type="RefSeq" id="WP_067877813.1">
    <property type="nucleotide sequence ID" value="NZ_JAAXOP010000005.1"/>
</dbReference>
<dbReference type="InterPro" id="IPR043504">
    <property type="entry name" value="Peptidase_S1_PA_chymotrypsin"/>
</dbReference>
<comment type="similarity">
    <text evidence="1">Belongs to the peptidase S1 family.</text>
</comment>
<keyword evidence="3" id="KW-0732">Signal</keyword>
<dbReference type="InterPro" id="IPR001254">
    <property type="entry name" value="Trypsin_dom"/>
</dbReference>
<dbReference type="Pfam" id="PF00089">
    <property type="entry name" value="Trypsin"/>
    <property type="match status" value="1"/>
</dbReference>
<dbReference type="InterPro" id="IPR018114">
    <property type="entry name" value="TRYPSIN_HIS"/>
</dbReference>
<dbReference type="CDD" id="cd00190">
    <property type="entry name" value="Tryp_SPc"/>
    <property type="match status" value="1"/>
</dbReference>
<keyword evidence="5" id="KW-0645">Protease</keyword>
<dbReference type="Gene3D" id="2.40.10.10">
    <property type="entry name" value="Trypsin-like serine proteases"/>
    <property type="match status" value="1"/>
</dbReference>